<accession>A0A1N6FAY0</accession>
<dbReference type="Proteomes" id="UP000185192">
    <property type="component" value="Unassembled WGS sequence"/>
</dbReference>
<reference evidence="3" key="1">
    <citation type="submission" date="2016-11" db="EMBL/GenBank/DDBJ databases">
        <authorList>
            <person name="Varghese N."/>
            <person name="Submissions S."/>
        </authorList>
    </citation>
    <scope>NUCLEOTIDE SEQUENCE [LARGE SCALE GENOMIC DNA]</scope>
    <source>
        <strain evidence="3">DSM 22363</strain>
    </source>
</reference>
<keyword evidence="3" id="KW-1185">Reference proteome</keyword>
<feature type="domain" description="TfuA-like core" evidence="1">
    <location>
        <begin position="48"/>
        <end position="166"/>
    </location>
</feature>
<dbReference type="OrthoDB" id="118811at2"/>
<evidence type="ECO:0000313" key="3">
    <source>
        <dbReference type="Proteomes" id="UP000185192"/>
    </source>
</evidence>
<dbReference type="EMBL" id="FSQW01000002">
    <property type="protein sequence ID" value="SIN92433.1"/>
    <property type="molecule type" value="Genomic_DNA"/>
</dbReference>
<dbReference type="STRING" id="1123272.SAMN02745824_2317"/>
<proteinExistence type="predicted"/>
<sequence>MTDHIFAGPSLAGIARPPLADTRWHPPAKGGDLLQLDLRAGDRVCLIDGVFESAPAVRHKEILLLLASHIAVFGASSMGALRAAEMARYGMTGVGRIYCAFARGVFTRDDWVALRHAPAEMDCQPLTLALADLIFGLQHAVREKALSARQAGRLLRAGAGIFYQDRDWARIESASALGNNILESFRTWRAGRWRSQKREDALACLSLLTSCRDEPNIRPEYVDTPFLRNFATASGIDLARSNFGVTNQNIL</sequence>
<dbReference type="AlphaFoldDB" id="A0A1N6FAY0"/>
<dbReference type="Pfam" id="PF07812">
    <property type="entry name" value="TfuA"/>
    <property type="match status" value="1"/>
</dbReference>
<name>A0A1N6FAY0_9SPHN</name>
<dbReference type="RefSeq" id="WP_074205361.1">
    <property type="nucleotide sequence ID" value="NZ_FSQW01000002.1"/>
</dbReference>
<gene>
    <name evidence="2" type="ORF">SAMN02745824_2317</name>
</gene>
<organism evidence="2 3">
    <name type="scientific">Parasphingorhabdus marina DSM 22363</name>
    <dbReference type="NCBI Taxonomy" id="1123272"/>
    <lineage>
        <taxon>Bacteria</taxon>
        <taxon>Pseudomonadati</taxon>
        <taxon>Pseudomonadota</taxon>
        <taxon>Alphaproteobacteria</taxon>
        <taxon>Sphingomonadales</taxon>
        <taxon>Sphingomonadaceae</taxon>
        <taxon>Parasphingorhabdus</taxon>
    </lineage>
</organism>
<evidence type="ECO:0000313" key="2">
    <source>
        <dbReference type="EMBL" id="SIN92433.1"/>
    </source>
</evidence>
<dbReference type="InterPro" id="IPR012924">
    <property type="entry name" value="TfuA_core"/>
</dbReference>
<protein>
    <recommendedName>
        <fullName evidence="1">TfuA-like core domain-containing protein</fullName>
    </recommendedName>
</protein>
<evidence type="ECO:0000259" key="1">
    <source>
        <dbReference type="Pfam" id="PF07812"/>
    </source>
</evidence>